<gene>
    <name evidence="2" type="ORF">PCOR1329_LOCUS67552</name>
</gene>
<organism evidence="2 3">
    <name type="scientific">Prorocentrum cordatum</name>
    <dbReference type="NCBI Taxonomy" id="2364126"/>
    <lineage>
        <taxon>Eukaryota</taxon>
        <taxon>Sar</taxon>
        <taxon>Alveolata</taxon>
        <taxon>Dinophyceae</taxon>
        <taxon>Prorocentrales</taxon>
        <taxon>Prorocentraceae</taxon>
        <taxon>Prorocentrum</taxon>
    </lineage>
</organism>
<evidence type="ECO:0000256" key="1">
    <source>
        <dbReference type="SAM" id="MobiDB-lite"/>
    </source>
</evidence>
<dbReference type="InterPro" id="IPR027417">
    <property type="entry name" value="P-loop_NTPase"/>
</dbReference>
<dbReference type="Proteomes" id="UP001189429">
    <property type="component" value="Unassembled WGS sequence"/>
</dbReference>
<evidence type="ECO:0000313" key="2">
    <source>
        <dbReference type="EMBL" id="CAK0886131.1"/>
    </source>
</evidence>
<accession>A0ABN9WI34</accession>
<comment type="caution">
    <text evidence="2">The sequence shown here is derived from an EMBL/GenBank/DDBJ whole genome shotgun (WGS) entry which is preliminary data.</text>
</comment>
<sequence length="505" mass="55383">MHAGKVSRSIARETCSELWRVDSSRAHAGCLSSKGHGGAYLALTEDAEAEERSYREPATEQAWISTGPEAPPRDIPVRPGLCRPNLDMYKTGQAWPKPDMSEADTFRRTAPRSPRARGAARSLGPAKAATGRLPPLHSARQAPTRRNLEEVEADLEMWKQRMAESAAPRTLVKFWLLSDASDVDLEQGAADRPPAPLLQDGAVAEALQALDELWSGSDSAPALASYQHLLRSASNVSVRGEYDAVRSDRRRRGAVMANPSSPALQIVGMFDSGTNLLGALLQANLGEGTMKEVCPGSDSEGYHCFFWKHSPPQQLARELGTLQRKRRSTVLVAMVRSPLAHLVSWVKAPYELDKCVKSTKFEHDEKANCAIRGEPFSGLTGVWNSYLREYDGRHDASGSSHPVIVVEYERLVIEPEAVVREIAAALGVKVHSTMRTLEAPAKQHGSPHGREKALQDLAEAAWLQKYPVSNKTIRSSLCKNLDALAMRRHAVPTAPKQSLYMHDCA</sequence>
<protein>
    <recommendedName>
        <fullName evidence="4">Sulfotransferase</fullName>
    </recommendedName>
</protein>
<reference evidence="2" key="1">
    <citation type="submission" date="2023-10" db="EMBL/GenBank/DDBJ databases">
        <authorList>
            <person name="Chen Y."/>
            <person name="Shah S."/>
            <person name="Dougan E. K."/>
            <person name="Thang M."/>
            <person name="Chan C."/>
        </authorList>
    </citation>
    <scope>NUCLEOTIDE SEQUENCE [LARGE SCALE GENOMIC DNA]</scope>
</reference>
<evidence type="ECO:0000313" key="3">
    <source>
        <dbReference type="Proteomes" id="UP001189429"/>
    </source>
</evidence>
<evidence type="ECO:0008006" key="4">
    <source>
        <dbReference type="Google" id="ProtNLM"/>
    </source>
</evidence>
<feature type="region of interest" description="Disordered" evidence="1">
    <location>
        <begin position="54"/>
        <end position="147"/>
    </location>
</feature>
<keyword evidence="3" id="KW-1185">Reference proteome</keyword>
<dbReference type="SUPFAM" id="SSF52540">
    <property type="entry name" value="P-loop containing nucleoside triphosphate hydrolases"/>
    <property type="match status" value="1"/>
</dbReference>
<dbReference type="Gene3D" id="3.40.50.300">
    <property type="entry name" value="P-loop containing nucleotide triphosphate hydrolases"/>
    <property type="match status" value="1"/>
</dbReference>
<name>A0ABN9WI34_9DINO</name>
<feature type="compositionally biased region" description="Low complexity" evidence="1">
    <location>
        <begin position="111"/>
        <end position="126"/>
    </location>
</feature>
<proteinExistence type="predicted"/>
<dbReference type="EMBL" id="CAUYUJ010018760">
    <property type="protein sequence ID" value="CAK0886131.1"/>
    <property type="molecule type" value="Genomic_DNA"/>
</dbReference>